<keyword evidence="2" id="KW-1133">Transmembrane helix</keyword>
<protein>
    <submittedName>
        <fullName evidence="3">Uncharacterized protein</fullName>
    </submittedName>
</protein>
<reference evidence="3" key="1">
    <citation type="journal article" date="2012" name="Nature">
        <title>The oyster genome reveals stress adaptation and complexity of shell formation.</title>
        <authorList>
            <person name="Zhang G."/>
            <person name="Fang X."/>
            <person name="Guo X."/>
            <person name="Li L."/>
            <person name="Luo R."/>
            <person name="Xu F."/>
            <person name="Yang P."/>
            <person name="Zhang L."/>
            <person name="Wang X."/>
            <person name="Qi H."/>
            <person name="Xiong Z."/>
            <person name="Que H."/>
            <person name="Xie Y."/>
            <person name="Holland P.W."/>
            <person name="Paps J."/>
            <person name="Zhu Y."/>
            <person name="Wu F."/>
            <person name="Chen Y."/>
            <person name="Wang J."/>
            <person name="Peng C."/>
            <person name="Meng J."/>
            <person name="Yang L."/>
            <person name="Liu J."/>
            <person name="Wen B."/>
            <person name="Zhang N."/>
            <person name="Huang Z."/>
            <person name="Zhu Q."/>
            <person name="Feng Y."/>
            <person name="Mount A."/>
            <person name="Hedgecock D."/>
            <person name="Xu Z."/>
            <person name="Liu Y."/>
            <person name="Domazet-Loso T."/>
            <person name="Du Y."/>
            <person name="Sun X."/>
            <person name="Zhang S."/>
            <person name="Liu B."/>
            <person name="Cheng P."/>
            <person name="Jiang X."/>
            <person name="Li J."/>
            <person name="Fan D."/>
            <person name="Wang W."/>
            <person name="Fu W."/>
            <person name="Wang T."/>
            <person name="Wang B."/>
            <person name="Zhang J."/>
            <person name="Peng Z."/>
            <person name="Li Y."/>
            <person name="Li N."/>
            <person name="Wang J."/>
            <person name="Chen M."/>
            <person name="He Y."/>
            <person name="Tan F."/>
            <person name="Song X."/>
            <person name="Zheng Q."/>
            <person name="Huang R."/>
            <person name="Yang H."/>
            <person name="Du X."/>
            <person name="Chen L."/>
            <person name="Yang M."/>
            <person name="Gaffney P.M."/>
            <person name="Wang S."/>
            <person name="Luo L."/>
            <person name="She Z."/>
            <person name="Ming Y."/>
            <person name="Huang W."/>
            <person name="Zhang S."/>
            <person name="Huang B."/>
            <person name="Zhang Y."/>
            <person name="Qu T."/>
            <person name="Ni P."/>
            <person name="Miao G."/>
            <person name="Wang J."/>
            <person name="Wang Q."/>
            <person name="Steinberg C.E."/>
            <person name="Wang H."/>
            <person name="Li N."/>
            <person name="Qian L."/>
            <person name="Zhang G."/>
            <person name="Li Y."/>
            <person name="Yang H."/>
            <person name="Liu X."/>
            <person name="Wang J."/>
            <person name="Yin Y."/>
            <person name="Wang J."/>
        </authorList>
    </citation>
    <scope>NUCLEOTIDE SEQUENCE [LARGE SCALE GENOMIC DNA]</scope>
    <source>
        <strain evidence="3">05x7-T-G4-1.051#20</strain>
    </source>
</reference>
<dbReference type="SUPFAM" id="SSF56436">
    <property type="entry name" value="C-type lectin-like"/>
    <property type="match status" value="1"/>
</dbReference>
<feature type="transmembrane region" description="Helical" evidence="2">
    <location>
        <begin position="471"/>
        <end position="495"/>
    </location>
</feature>
<name>K1Q1H0_MAGGI</name>
<accession>K1Q1H0</accession>
<keyword evidence="2" id="KW-0472">Membrane</keyword>
<keyword evidence="2" id="KW-0812">Transmembrane</keyword>
<feature type="transmembrane region" description="Helical" evidence="2">
    <location>
        <begin position="112"/>
        <end position="133"/>
    </location>
</feature>
<dbReference type="InParanoid" id="K1Q1H0"/>
<dbReference type="InterPro" id="IPR016187">
    <property type="entry name" value="CTDL_fold"/>
</dbReference>
<dbReference type="AlphaFoldDB" id="K1Q1H0"/>
<feature type="region of interest" description="Disordered" evidence="1">
    <location>
        <begin position="175"/>
        <end position="195"/>
    </location>
</feature>
<evidence type="ECO:0000313" key="3">
    <source>
        <dbReference type="EMBL" id="EKC22640.1"/>
    </source>
</evidence>
<dbReference type="HOGENOM" id="CLU_440233_0_0_1"/>
<evidence type="ECO:0000256" key="1">
    <source>
        <dbReference type="SAM" id="MobiDB-lite"/>
    </source>
</evidence>
<sequence length="621" mass="68463">MSISNKNWTEAVTSCIIPAARFSDLSAYNVDIGTTGWTGITRQNYGRIWATDSREDTSLFVCLAVNVSSGNAISLHEFPCDTNLTPLCEHGTILKGNTKEATENSDTSISSAVGLASGFGLLVILIVVGVILLKRRNKLKARRSSKVSFHNKNYEVGMEGVNIPPLYAEVEECVNSTDKTPQGNPRDSGGSDRTYDHALVNKQTSWSSANSTCELAGFRLSGPVSPEQIPVDSALPEQSFWIGALSHHTPWFQVYTCKKVTEKNMTLKTDINVRGNGQALYDCFHACKNYVVFALSEVACYCGYKLVFQGYSCENRILPSSPYDLYGYSGSLAAGQVATLQYAQIQGESFGPYNGNKNLSLVAVTWAEAVIRCNIVLTSSFEGYYETPTQSPTLAWTGISRRSHLYWGQDVLVNGNSLFHCLALSIGQNGTAFLTKKDCKEKLPYLCEKDTGDETTNSTVTSSPYQSDSGFLLLLAAILAGVVILVVIIVLCLIYKRERTRHLFSSDKKKENADVIYSVVNRKKSHTKEIRDILDTLSDISYDVDISAQMTEKLPSEAFVNGSYDPAYDDLDPWYRSSLLIQVVPEGQTHTLTVSDLHPSPDKDTVDNFYNHVVRNVHGEI</sequence>
<dbReference type="EMBL" id="JH816329">
    <property type="protein sequence ID" value="EKC22640.1"/>
    <property type="molecule type" value="Genomic_DNA"/>
</dbReference>
<proteinExistence type="predicted"/>
<organism evidence="3">
    <name type="scientific">Magallana gigas</name>
    <name type="common">Pacific oyster</name>
    <name type="synonym">Crassostrea gigas</name>
    <dbReference type="NCBI Taxonomy" id="29159"/>
    <lineage>
        <taxon>Eukaryota</taxon>
        <taxon>Metazoa</taxon>
        <taxon>Spiralia</taxon>
        <taxon>Lophotrochozoa</taxon>
        <taxon>Mollusca</taxon>
        <taxon>Bivalvia</taxon>
        <taxon>Autobranchia</taxon>
        <taxon>Pteriomorphia</taxon>
        <taxon>Ostreida</taxon>
        <taxon>Ostreoidea</taxon>
        <taxon>Ostreidae</taxon>
        <taxon>Magallana</taxon>
    </lineage>
</organism>
<gene>
    <name evidence="3" type="ORF">CGI_10001829</name>
</gene>
<evidence type="ECO:0000256" key="2">
    <source>
        <dbReference type="SAM" id="Phobius"/>
    </source>
</evidence>
<feature type="compositionally biased region" description="Polar residues" evidence="1">
    <location>
        <begin position="175"/>
        <end position="185"/>
    </location>
</feature>